<organism evidence="1">
    <name type="scientific">Rhizophora mucronata</name>
    <name type="common">Asiatic mangrove</name>
    <dbReference type="NCBI Taxonomy" id="61149"/>
    <lineage>
        <taxon>Eukaryota</taxon>
        <taxon>Viridiplantae</taxon>
        <taxon>Streptophyta</taxon>
        <taxon>Embryophyta</taxon>
        <taxon>Tracheophyta</taxon>
        <taxon>Spermatophyta</taxon>
        <taxon>Magnoliopsida</taxon>
        <taxon>eudicotyledons</taxon>
        <taxon>Gunneridae</taxon>
        <taxon>Pentapetalae</taxon>
        <taxon>rosids</taxon>
        <taxon>fabids</taxon>
        <taxon>Malpighiales</taxon>
        <taxon>Rhizophoraceae</taxon>
        <taxon>Rhizophora</taxon>
    </lineage>
</organism>
<name>A0A2P2KVG1_RHIMU</name>
<sequence length="47" mass="5414">MTLVLPYGLYNACNGGYFGQDFNFGFVIKYWSRDTRAHYPESNSILS</sequence>
<protein>
    <submittedName>
        <fullName evidence="1">Photosystem II stability/assembly factor HCF136ic-like isoform X1</fullName>
    </submittedName>
</protein>
<accession>A0A2P2KVG1</accession>
<dbReference type="EMBL" id="GGEC01029245">
    <property type="protein sequence ID" value="MBX09729.1"/>
    <property type="molecule type" value="Transcribed_RNA"/>
</dbReference>
<proteinExistence type="predicted"/>
<dbReference type="AlphaFoldDB" id="A0A2P2KVG1"/>
<evidence type="ECO:0000313" key="1">
    <source>
        <dbReference type="EMBL" id="MBX09729.1"/>
    </source>
</evidence>
<reference evidence="1" key="1">
    <citation type="submission" date="2018-02" db="EMBL/GenBank/DDBJ databases">
        <title>Rhizophora mucronata_Transcriptome.</title>
        <authorList>
            <person name="Meera S.P."/>
            <person name="Sreeshan A."/>
            <person name="Augustine A."/>
        </authorList>
    </citation>
    <scope>NUCLEOTIDE SEQUENCE</scope>
    <source>
        <tissue evidence="1">Leaf</tissue>
    </source>
</reference>